<accession>A0A4Y6AAS3</accession>
<evidence type="ECO:0000259" key="1">
    <source>
        <dbReference type="Pfam" id="PF18593"/>
    </source>
</evidence>
<dbReference type="EMBL" id="CP000560">
    <property type="protein sequence ID" value="QDE58052.1"/>
    <property type="molecule type" value="Genomic_DNA"/>
</dbReference>
<dbReference type="Pfam" id="PF18593">
    <property type="entry name" value="CdiI_2"/>
    <property type="match status" value="1"/>
</dbReference>
<dbReference type="Proteomes" id="UP000001120">
    <property type="component" value="Chromosome"/>
</dbReference>
<dbReference type="KEGG" id="bay:RBAM_38440"/>
<protein>
    <recommendedName>
        <fullName evidence="1">CdiI immunity protein domain-containing protein</fullName>
    </recommendedName>
</protein>
<gene>
    <name evidence="2" type="ORF">RBAM_38440</name>
</gene>
<keyword evidence="3" id="KW-1185">Reference proteome</keyword>
<feature type="domain" description="CdiI immunity protein" evidence="1">
    <location>
        <begin position="9"/>
        <end position="92"/>
    </location>
</feature>
<dbReference type="RefSeq" id="WP_015417243.1">
    <property type="nucleotide sequence ID" value="NC_009725.2"/>
</dbReference>
<dbReference type="InterPro" id="IPR041129">
    <property type="entry name" value="CdiI_2"/>
</dbReference>
<evidence type="ECO:0000313" key="3">
    <source>
        <dbReference type="Proteomes" id="UP000001120"/>
    </source>
</evidence>
<name>A0A4Y6AAS3_BACVZ</name>
<sequence length="96" mass="11288">MDERYDFLDELENFLGATFHQDIQSPEHALDEFIEEISKEGLLFTVKYCEEFLNSDLTKEEKEDIIKCNAEIYFPTIGLPPIEWLKSVIEQLKEAI</sequence>
<dbReference type="AlphaFoldDB" id="A0A4Y6AAS3"/>
<proteinExistence type="predicted"/>
<dbReference type="GeneID" id="93080332"/>
<evidence type="ECO:0000313" key="2">
    <source>
        <dbReference type="EMBL" id="QDE58052.1"/>
    </source>
</evidence>
<reference evidence="2 3" key="1">
    <citation type="journal article" date="2007" name="Nat. Biotechnol.">
        <title>Comparative analysis of the complete genome sequence of the plant growth-promoting bacterium Bacillus amyloliquefaciens FZB42.</title>
        <authorList>
            <person name="Chen X.H."/>
            <person name="Koumoutsi A."/>
            <person name="Scholz R."/>
            <person name="Eisenreich A."/>
            <person name="Schneider K."/>
            <person name="Heinemeyer I."/>
            <person name="Morgenstern B."/>
            <person name="Voss B."/>
            <person name="Hess W.R."/>
            <person name="Reva O."/>
            <person name="Junge H."/>
            <person name="Voigt B."/>
            <person name="Jungblut P.R."/>
            <person name="Vater J."/>
            <person name="Sussmuth R."/>
            <person name="Liesegang H."/>
            <person name="Strittmatter A."/>
            <person name="Gottschalk G."/>
            <person name="Borriss R."/>
        </authorList>
    </citation>
    <scope>NUCLEOTIDE SEQUENCE [LARGE SCALE GENOMIC DNA]</scope>
    <source>
        <strain evidence="3">DSM 23117 / BGSC 10A6 / LMG 26770 / FZB42</strain>
    </source>
</reference>
<organism evidence="2 3">
    <name type="scientific">Bacillus velezensis (strain DSM 23117 / BGSC 10A6 / LMG 26770 / FZB42)</name>
    <name type="common">Bacillus amyloliquefaciens subsp. plantarum</name>
    <dbReference type="NCBI Taxonomy" id="326423"/>
    <lineage>
        <taxon>Bacteria</taxon>
        <taxon>Bacillati</taxon>
        <taxon>Bacillota</taxon>
        <taxon>Bacilli</taxon>
        <taxon>Bacillales</taxon>
        <taxon>Bacillaceae</taxon>
        <taxon>Bacillus</taxon>
        <taxon>Bacillus amyloliquefaciens group</taxon>
    </lineage>
</organism>